<evidence type="ECO:0000256" key="1">
    <source>
        <dbReference type="SAM" id="MobiDB-lite"/>
    </source>
</evidence>
<organism evidence="2 3">
    <name type="scientific">Hypholoma sublateritium (strain FD-334 SS-4)</name>
    <dbReference type="NCBI Taxonomy" id="945553"/>
    <lineage>
        <taxon>Eukaryota</taxon>
        <taxon>Fungi</taxon>
        <taxon>Dikarya</taxon>
        <taxon>Basidiomycota</taxon>
        <taxon>Agaricomycotina</taxon>
        <taxon>Agaricomycetes</taxon>
        <taxon>Agaricomycetidae</taxon>
        <taxon>Agaricales</taxon>
        <taxon>Agaricineae</taxon>
        <taxon>Strophariaceae</taxon>
        <taxon>Hypholoma</taxon>
    </lineage>
</organism>
<dbReference type="Proteomes" id="UP000054270">
    <property type="component" value="Unassembled WGS sequence"/>
</dbReference>
<evidence type="ECO:0000313" key="3">
    <source>
        <dbReference type="Proteomes" id="UP000054270"/>
    </source>
</evidence>
<feature type="compositionally biased region" description="Basic and acidic residues" evidence="1">
    <location>
        <begin position="38"/>
        <end position="49"/>
    </location>
</feature>
<evidence type="ECO:0000313" key="2">
    <source>
        <dbReference type="EMBL" id="KJA18428.1"/>
    </source>
</evidence>
<name>A0A0D2M5D6_HYPSF</name>
<feature type="region of interest" description="Disordered" evidence="1">
    <location>
        <begin position="33"/>
        <end position="120"/>
    </location>
</feature>
<protein>
    <submittedName>
        <fullName evidence="2">Uncharacterized protein</fullName>
    </submittedName>
</protein>
<gene>
    <name evidence="2" type="ORF">HYPSUDRAFT_45281</name>
</gene>
<feature type="compositionally biased region" description="Acidic residues" evidence="1">
    <location>
        <begin position="50"/>
        <end position="88"/>
    </location>
</feature>
<sequence>MLRCRPRRRRPPLQLVRSGPIAVEVACKLNFVAVDANTEAKEEEKPATKEEDEDDVDEGEGENEDDSDSDSDSDEEDEDEEGEGEDDENKPKFPAMPRAPMHPPVAGNSTRPSRGRGRGH</sequence>
<reference evidence="3" key="1">
    <citation type="submission" date="2014-04" db="EMBL/GenBank/DDBJ databases">
        <title>Evolutionary Origins and Diversification of the Mycorrhizal Mutualists.</title>
        <authorList>
            <consortium name="DOE Joint Genome Institute"/>
            <consortium name="Mycorrhizal Genomics Consortium"/>
            <person name="Kohler A."/>
            <person name="Kuo A."/>
            <person name="Nagy L.G."/>
            <person name="Floudas D."/>
            <person name="Copeland A."/>
            <person name="Barry K.W."/>
            <person name="Cichocki N."/>
            <person name="Veneault-Fourrey C."/>
            <person name="LaButti K."/>
            <person name="Lindquist E.A."/>
            <person name="Lipzen A."/>
            <person name="Lundell T."/>
            <person name="Morin E."/>
            <person name="Murat C."/>
            <person name="Riley R."/>
            <person name="Ohm R."/>
            <person name="Sun H."/>
            <person name="Tunlid A."/>
            <person name="Henrissat B."/>
            <person name="Grigoriev I.V."/>
            <person name="Hibbett D.S."/>
            <person name="Martin F."/>
        </authorList>
    </citation>
    <scope>NUCLEOTIDE SEQUENCE [LARGE SCALE GENOMIC DNA]</scope>
    <source>
        <strain evidence="3">FD-334 SS-4</strain>
    </source>
</reference>
<dbReference type="AlphaFoldDB" id="A0A0D2M5D6"/>
<dbReference type="EMBL" id="KN817589">
    <property type="protein sequence ID" value="KJA18428.1"/>
    <property type="molecule type" value="Genomic_DNA"/>
</dbReference>
<proteinExistence type="predicted"/>
<accession>A0A0D2M5D6</accession>
<keyword evidence="3" id="KW-1185">Reference proteome</keyword>